<name>A0A1F7I0C4_9BACT</name>
<comment type="caution">
    <text evidence="2">The sequence shown here is derived from an EMBL/GenBank/DDBJ whole genome shotgun (WGS) entry which is preliminary data.</text>
</comment>
<dbReference type="InterPro" id="IPR000182">
    <property type="entry name" value="GNAT_dom"/>
</dbReference>
<dbReference type="InterPro" id="IPR052829">
    <property type="entry name" value="N-acetyltransferase_domain"/>
</dbReference>
<dbReference type="PANTHER" id="PTHR43259:SF1">
    <property type="entry name" value="N-ACETYLTRANSFERASE DOMAIN-CONTAINING PROTEIN"/>
    <property type="match status" value="1"/>
</dbReference>
<evidence type="ECO:0000313" key="2">
    <source>
        <dbReference type="EMBL" id="OGK36829.1"/>
    </source>
</evidence>
<feature type="domain" description="N-acetyltransferase" evidence="1">
    <location>
        <begin position="2"/>
        <end position="144"/>
    </location>
</feature>
<dbReference type="Gene3D" id="3.40.630.30">
    <property type="match status" value="1"/>
</dbReference>
<protein>
    <recommendedName>
        <fullName evidence="1">N-acetyltransferase domain-containing protein</fullName>
    </recommendedName>
</protein>
<organism evidence="2 3">
    <name type="scientific">Candidatus Roizmanbacteria bacterium RIFCSPHIGHO2_12_FULL_41_11</name>
    <dbReference type="NCBI Taxonomy" id="1802052"/>
    <lineage>
        <taxon>Bacteria</taxon>
        <taxon>Candidatus Roizmaniibacteriota</taxon>
    </lineage>
</organism>
<dbReference type="InterPro" id="IPR016181">
    <property type="entry name" value="Acyl_CoA_acyltransferase"/>
</dbReference>
<sequence length="145" mass="17018">MDNLRLISRNDEPTLEDKNVVRGRMLAYHSSKGHIRKEKDDYLSIVIKNQKNNILGAIVVSFRWGAMHIETLWINESIRKKGWGTKLMKKVEKEAIKRKCHLSYTDTFSWQAPKFYEKLGYTLYGKLNDYPKGGSLSYYAKRLDK</sequence>
<gene>
    <name evidence="2" type="ORF">A3F03_01240</name>
</gene>
<evidence type="ECO:0000259" key="1">
    <source>
        <dbReference type="PROSITE" id="PS51186"/>
    </source>
</evidence>
<proteinExistence type="predicted"/>
<reference evidence="2 3" key="1">
    <citation type="journal article" date="2016" name="Nat. Commun.">
        <title>Thousands of microbial genomes shed light on interconnected biogeochemical processes in an aquifer system.</title>
        <authorList>
            <person name="Anantharaman K."/>
            <person name="Brown C.T."/>
            <person name="Hug L.A."/>
            <person name="Sharon I."/>
            <person name="Castelle C.J."/>
            <person name="Probst A.J."/>
            <person name="Thomas B.C."/>
            <person name="Singh A."/>
            <person name="Wilkins M.J."/>
            <person name="Karaoz U."/>
            <person name="Brodie E.L."/>
            <person name="Williams K.H."/>
            <person name="Hubbard S.S."/>
            <person name="Banfield J.F."/>
        </authorList>
    </citation>
    <scope>NUCLEOTIDE SEQUENCE [LARGE SCALE GENOMIC DNA]</scope>
</reference>
<dbReference type="Pfam" id="PF00583">
    <property type="entry name" value="Acetyltransf_1"/>
    <property type="match status" value="1"/>
</dbReference>
<dbReference type="SUPFAM" id="SSF55729">
    <property type="entry name" value="Acyl-CoA N-acyltransferases (Nat)"/>
    <property type="match status" value="1"/>
</dbReference>
<dbReference type="PROSITE" id="PS51186">
    <property type="entry name" value="GNAT"/>
    <property type="match status" value="1"/>
</dbReference>
<accession>A0A1F7I0C4</accession>
<dbReference type="PANTHER" id="PTHR43259">
    <property type="entry name" value="SPT10P"/>
    <property type="match status" value="1"/>
</dbReference>
<evidence type="ECO:0000313" key="3">
    <source>
        <dbReference type="Proteomes" id="UP000176803"/>
    </source>
</evidence>
<dbReference type="GO" id="GO:0016747">
    <property type="term" value="F:acyltransferase activity, transferring groups other than amino-acyl groups"/>
    <property type="evidence" value="ECO:0007669"/>
    <property type="project" value="InterPro"/>
</dbReference>
<dbReference type="AlphaFoldDB" id="A0A1F7I0C4"/>
<dbReference type="CDD" id="cd04301">
    <property type="entry name" value="NAT_SF"/>
    <property type="match status" value="1"/>
</dbReference>
<dbReference type="Proteomes" id="UP000176803">
    <property type="component" value="Unassembled WGS sequence"/>
</dbReference>
<dbReference type="EMBL" id="MGAC01000052">
    <property type="protein sequence ID" value="OGK36829.1"/>
    <property type="molecule type" value="Genomic_DNA"/>
</dbReference>